<feature type="region of interest" description="Disordered" evidence="7">
    <location>
        <begin position="34"/>
        <end position="61"/>
    </location>
</feature>
<dbReference type="InterPro" id="IPR050570">
    <property type="entry name" value="Cell_wall_metabolism_enzyme"/>
</dbReference>
<name>A0A6M4IST5_9BACT</name>
<organism evidence="9 10">
    <name type="scientific">Gemmatimonas groenlandica</name>
    <dbReference type="NCBI Taxonomy" id="2732249"/>
    <lineage>
        <taxon>Bacteria</taxon>
        <taxon>Pseudomonadati</taxon>
        <taxon>Gemmatimonadota</taxon>
        <taxon>Gemmatimonadia</taxon>
        <taxon>Gemmatimonadales</taxon>
        <taxon>Gemmatimonadaceae</taxon>
        <taxon>Gemmatimonas</taxon>
    </lineage>
</organism>
<keyword evidence="6" id="KW-0482">Metalloprotease</keyword>
<dbReference type="KEGG" id="ggr:HKW67_20850"/>
<evidence type="ECO:0000256" key="1">
    <source>
        <dbReference type="ARBA" id="ARBA00001947"/>
    </source>
</evidence>
<feature type="domain" description="M23ase beta-sheet core" evidence="8">
    <location>
        <begin position="105"/>
        <end position="198"/>
    </location>
</feature>
<evidence type="ECO:0000259" key="8">
    <source>
        <dbReference type="Pfam" id="PF01551"/>
    </source>
</evidence>
<gene>
    <name evidence="9" type="ORF">HKW67_20850</name>
</gene>
<evidence type="ECO:0000313" key="9">
    <source>
        <dbReference type="EMBL" id="QJR37793.1"/>
    </source>
</evidence>
<keyword evidence="2" id="KW-0645">Protease</keyword>
<dbReference type="GO" id="GO:0006508">
    <property type="term" value="P:proteolysis"/>
    <property type="evidence" value="ECO:0007669"/>
    <property type="project" value="UniProtKB-KW"/>
</dbReference>
<accession>A0A6M4IST5</accession>
<evidence type="ECO:0000313" key="10">
    <source>
        <dbReference type="Proteomes" id="UP000500938"/>
    </source>
</evidence>
<evidence type="ECO:0000256" key="3">
    <source>
        <dbReference type="ARBA" id="ARBA00022723"/>
    </source>
</evidence>
<keyword evidence="3" id="KW-0479">Metal-binding</keyword>
<dbReference type="Pfam" id="PF01551">
    <property type="entry name" value="Peptidase_M23"/>
    <property type="match status" value="1"/>
</dbReference>
<dbReference type="InterPro" id="IPR016047">
    <property type="entry name" value="M23ase_b-sheet_dom"/>
</dbReference>
<dbReference type="PANTHER" id="PTHR21666:SF288">
    <property type="entry name" value="CELL DIVISION PROTEIN YTFB"/>
    <property type="match status" value="1"/>
</dbReference>
<dbReference type="GO" id="GO:0046872">
    <property type="term" value="F:metal ion binding"/>
    <property type="evidence" value="ECO:0007669"/>
    <property type="project" value="UniProtKB-KW"/>
</dbReference>
<reference evidence="9 10" key="1">
    <citation type="submission" date="2020-05" db="EMBL/GenBank/DDBJ databases">
        <title>Complete genome sequence of Gemmatimonas greenlandica TET16.</title>
        <authorList>
            <person name="Zeng Y."/>
        </authorList>
    </citation>
    <scope>NUCLEOTIDE SEQUENCE [LARGE SCALE GENOMIC DNA]</scope>
    <source>
        <strain evidence="9 10">TET16</strain>
    </source>
</reference>
<dbReference type="PANTHER" id="PTHR21666">
    <property type="entry name" value="PEPTIDASE-RELATED"/>
    <property type="match status" value="1"/>
</dbReference>
<comment type="cofactor">
    <cofactor evidence="1">
        <name>Zn(2+)</name>
        <dbReference type="ChEBI" id="CHEBI:29105"/>
    </cofactor>
</comment>
<evidence type="ECO:0000256" key="2">
    <source>
        <dbReference type="ARBA" id="ARBA00022670"/>
    </source>
</evidence>
<evidence type="ECO:0000256" key="5">
    <source>
        <dbReference type="ARBA" id="ARBA00022833"/>
    </source>
</evidence>
<dbReference type="InterPro" id="IPR011055">
    <property type="entry name" value="Dup_hybrid_motif"/>
</dbReference>
<evidence type="ECO:0000256" key="7">
    <source>
        <dbReference type="SAM" id="MobiDB-lite"/>
    </source>
</evidence>
<proteinExistence type="predicted"/>
<evidence type="ECO:0000256" key="6">
    <source>
        <dbReference type="ARBA" id="ARBA00023049"/>
    </source>
</evidence>
<dbReference type="GO" id="GO:0004222">
    <property type="term" value="F:metalloendopeptidase activity"/>
    <property type="evidence" value="ECO:0007669"/>
    <property type="project" value="TreeGrafter"/>
</dbReference>
<dbReference type="SUPFAM" id="SSF51261">
    <property type="entry name" value="Duplicated hybrid motif"/>
    <property type="match status" value="1"/>
</dbReference>
<dbReference type="RefSeq" id="WP_171227229.1">
    <property type="nucleotide sequence ID" value="NZ_CP053085.1"/>
</dbReference>
<dbReference type="Gene3D" id="2.70.70.10">
    <property type="entry name" value="Glucose Permease (Domain IIA)"/>
    <property type="match status" value="1"/>
</dbReference>
<protein>
    <submittedName>
        <fullName evidence="9">M23 family metallopeptidase</fullName>
    </submittedName>
</protein>
<dbReference type="EMBL" id="CP053085">
    <property type="protein sequence ID" value="QJR37793.1"/>
    <property type="molecule type" value="Genomic_DNA"/>
</dbReference>
<keyword evidence="5" id="KW-0862">Zinc</keyword>
<keyword evidence="10" id="KW-1185">Reference proteome</keyword>
<dbReference type="Proteomes" id="UP000500938">
    <property type="component" value="Chromosome"/>
</dbReference>
<evidence type="ECO:0000256" key="4">
    <source>
        <dbReference type="ARBA" id="ARBA00022801"/>
    </source>
</evidence>
<sequence length="223" mass="23648">MSVARAAARSPTRLAAAVVLLSVLGACSSSRTLRPAVEPLPAPGGESSADPGTIGPTPAHVGPLDARVSDDDLAALWHRQLMVPVEGIPRSALRDNFTAKRTGGIHGALDILAPRYSAVVASDDLIIGRLFSGPVGGIVIYAYDAELRFVYYYAHLQRYRKGLAVGDRVAKGSVIGYVGTTGNAPPDTPHLHFQVMKRAVGRAWWDGPAINPFSFFALDALRP</sequence>
<keyword evidence="4" id="KW-0378">Hydrolase</keyword>
<dbReference type="CDD" id="cd12797">
    <property type="entry name" value="M23_peptidase"/>
    <property type="match status" value="1"/>
</dbReference>
<dbReference type="AlphaFoldDB" id="A0A6M4IST5"/>
<dbReference type="PROSITE" id="PS51257">
    <property type="entry name" value="PROKAR_LIPOPROTEIN"/>
    <property type="match status" value="1"/>
</dbReference>